<dbReference type="PANTHER" id="PTHR20992">
    <property type="entry name" value="AT15442P-RELATED"/>
    <property type="match status" value="1"/>
</dbReference>
<feature type="transmembrane region" description="Helical" evidence="1">
    <location>
        <begin position="86"/>
        <end position="108"/>
    </location>
</feature>
<dbReference type="OrthoDB" id="9790659at2"/>
<dbReference type="RefSeq" id="WP_090476651.1">
    <property type="nucleotide sequence ID" value="NZ_FOWZ01000001.1"/>
</dbReference>
<evidence type="ECO:0000313" key="2">
    <source>
        <dbReference type="EMBL" id="SFO85189.1"/>
    </source>
</evidence>
<dbReference type="AlphaFoldDB" id="A0A1I5KJE3"/>
<proteinExistence type="predicted"/>
<feature type="transmembrane region" description="Helical" evidence="1">
    <location>
        <begin position="246"/>
        <end position="265"/>
    </location>
</feature>
<feature type="transmembrane region" description="Helical" evidence="1">
    <location>
        <begin position="181"/>
        <end position="201"/>
    </location>
</feature>
<feature type="transmembrane region" description="Helical" evidence="1">
    <location>
        <begin position="213"/>
        <end position="234"/>
    </location>
</feature>
<sequence>MARVVTPNYASKRRPPTPGWVHSPIGRALVPIRRWWLDNVVADVDHTAVIAKIAGESDASPRYIFMVMMSAGIAILGMLLSSPAVVIGAMLLSPLMSPIIGAGFALASGKLKWLRISIRALTIGTIAAILFTALIVLVSPLQTVTSEIAARTQPNLFDLLVALFSSLAGSYALIRGREGTIVGVAIATALMPPLAAVGYGLATLNWTVFGGALALYITNFLTIALSATIMARLYGFRTDLSARQGWFQNFGIFVVFVALAIPLGFSLRDIAFEANAQRVVQDVIAESFPDKARVNVTGIDWDAEPVVVTGTVDTPQFNSNANAEIKRRFEARFEREVVIAVEQYRVGTDPGAAEAAELARAKDEQRAQATERQIAEMVGELALVAGVEKSEVTVDRDNRRAIVQASHLPGLTVEGWRVLEGRVDAGMPGWSVELRPPLLALPSITLSEGEPDAAGQQALDVVAWAARRQGLGINLAGREGEAFDAVAAQLRERGVTLTQTNGGSPDRIEARWQALPE</sequence>
<feature type="transmembrane region" description="Helical" evidence="1">
    <location>
        <begin position="120"/>
        <end position="141"/>
    </location>
</feature>
<keyword evidence="3" id="KW-1185">Reference proteome</keyword>
<name>A0A1I5KJE3_9SPHN</name>
<gene>
    <name evidence="2" type="ORF">SAMN04488060_0291</name>
</gene>
<keyword evidence="1" id="KW-0812">Transmembrane</keyword>
<dbReference type="EMBL" id="FOWZ01000001">
    <property type="protein sequence ID" value="SFO85189.1"/>
    <property type="molecule type" value="Genomic_DNA"/>
</dbReference>
<evidence type="ECO:0000256" key="1">
    <source>
        <dbReference type="SAM" id="Phobius"/>
    </source>
</evidence>
<feature type="transmembrane region" description="Helical" evidence="1">
    <location>
        <begin position="63"/>
        <end position="80"/>
    </location>
</feature>
<dbReference type="PANTHER" id="PTHR20992:SF9">
    <property type="entry name" value="AT15442P-RELATED"/>
    <property type="match status" value="1"/>
</dbReference>
<dbReference type="STRING" id="604088.SAMN04488060_0291"/>
<keyword evidence="1" id="KW-0472">Membrane</keyword>
<evidence type="ECO:0000313" key="3">
    <source>
        <dbReference type="Proteomes" id="UP000199331"/>
    </source>
</evidence>
<organism evidence="2 3">
    <name type="scientific">Qipengyuania nanhaisediminis</name>
    <dbReference type="NCBI Taxonomy" id="604088"/>
    <lineage>
        <taxon>Bacteria</taxon>
        <taxon>Pseudomonadati</taxon>
        <taxon>Pseudomonadota</taxon>
        <taxon>Alphaproteobacteria</taxon>
        <taxon>Sphingomonadales</taxon>
        <taxon>Erythrobacteraceae</taxon>
        <taxon>Qipengyuania</taxon>
    </lineage>
</organism>
<dbReference type="Pfam" id="PF04087">
    <property type="entry name" value="DUF389"/>
    <property type="match status" value="1"/>
</dbReference>
<dbReference type="Proteomes" id="UP000199331">
    <property type="component" value="Unassembled WGS sequence"/>
</dbReference>
<keyword evidence="1" id="KW-1133">Transmembrane helix</keyword>
<protein>
    <submittedName>
        <fullName evidence="2">Uncharacterized hydrophobic domain-containing protein</fullName>
    </submittedName>
</protein>
<accession>A0A1I5KJE3</accession>
<feature type="transmembrane region" description="Helical" evidence="1">
    <location>
        <begin position="156"/>
        <end position="174"/>
    </location>
</feature>
<dbReference type="InterPro" id="IPR005240">
    <property type="entry name" value="DUF389"/>
</dbReference>
<reference evidence="3" key="1">
    <citation type="submission" date="2016-10" db="EMBL/GenBank/DDBJ databases">
        <authorList>
            <person name="Varghese N."/>
            <person name="Submissions S."/>
        </authorList>
    </citation>
    <scope>NUCLEOTIDE SEQUENCE [LARGE SCALE GENOMIC DNA]</scope>
    <source>
        <strain evidence="3">CGMCC 1.7715</strain>
    </source>
</reference>